<dbReference type="Gene3D" id="2.40.160.210">
    <property type="entry name" value="Acyl-CoA thioesterase, double hotdog domain"/>
    <property type="match status" value="1"/>
</dbReference>
<accession>A0A151Y001</accession>
<proteinExistence type="predicted"/>
<dbReference type="InterPro" id="IPR029069">
    <property type="entry name" value="HotDog_dom_sf"/>
</dbReference>
<comment type="caution">
    <text evidence="3">The sequence shown here is derived from an EMBL/GenBank/DDBJ whole genome shotgun (WGS) entry which is preliminary data.</text>
</comment>
<dbReference type="InterPro" id="IPR042171">
    <property type="entry name" value="Acyl-CoA_hotdog"/>
</dbReference>
<dbReference type="AlphaFoldDB" id="A0A151Y001"/>
<evidence type="ECO:0000259" key="1">
    <source>
        <dbReference type="Pfam" id="PF13622"/>
    </source>
</evidence>
<reference evidence="3 4" key="1">
    <citation type="submission" date="2016-03" db="EMBL/GenBank/DDBJ databases">
        <title>Acinetobacter genomospecies 28 strain ANC 4149.</title>
        <authorList>
            <person name="Radolfova-Krizova L."/>
            <person name="Nemec A."/>
        </authorList>
    </citation>
    <scope>NUCLEOTIDE SEQUENCE [LARGE SCALE GENOMIC DNA]</scope>
    <source>
        <strain evidence="3 4">ANC 4149</strain>
    </source>
</reference>
<dbReference type="RefSeq" id="WP_067670120.1">
    <property type="nucleotide sequence ID" value="NZ_CBCSIK010000006.1"/>
</dbReference>
<evidence type="ECO:0000259" key="2">
    <source>
        <dbReference type="Pfam" id="PF20789"/>
    </source>
</evidence>
<feature type="domain" description="Acyl-CoA thioesterase-like C-terminal" evidence="2">
    <location>
        <begin position="131"/>
        <end position="259"/>
    </location>
</feature>
<keyword evidence="4" id="KW-1185">Reference proteome</keyword>
<organism evidence="3 4">
    <name type="scientific">Acinetobacter pragensis</name>
    <dbReference type="NCBI Taxonomy" id="1806892"/>
    <lineage>
        <taxon>Bacteria</taxon>
        <taxon>Pseudomonadati</taxon>
        <taxon>Pseudomonadota</taxon>
        <taxon>Gammaproteobacteria</taxon>
        <taxon>Moraxellales</taxon>
        <taxon>Moraxellaceae</taxon>
        <taxon>Acinetobacter</taxon>
    </lineage>
</organism>
<dbReference type="Pfam" id="PF20789">
    <property type="entry name" value="4HBT_3C"/>
    <property type="match status" value="1"/>
</dbReference>
<evidence type="ECO:0000313" key="4">
    <source>
        <dbReference type="Proteomes" id="UP000076276"/>
    </source>
</evidence>
<dbReference type="Proteomes" id="UP000076276">
    <property type="component" value="Unassembled WGS sequence"/>
</dbReference>
<dbReference type="SUPFAM" id="SSF54637">
    <property type="entry name" value="Thioesterase/thiol ester dehydrase-isomerase"/>
    <property type="match status" value="1"/>
</dbReference>
<protein>
    <submittedName>
        <fullName evidence="3">Thioesterase</fullName>
    </submittedName>
</protein>
<dbReference type="InterPro" id="IPR049450">
    <property type="entry name" value="ACOT8-like_C"/>
</dbReference>
<dbReference type="OrthoDB" id="1413770at2"/>
<gene>
    <name evidence="3" type="ORF">AZH43_14825</name>
</gene>
<dbReference type="EMBL" id="LUAW01000027">
    <property type="protein sequence ID" value="KYQ71381.1"/>
    <property type="molecule type" value="Genomic_DNA"/>
</dbReference>
<evidence type="ECO:0000313" key="3">
    <source>
        <dbReference type="EMBL" id="KYQ71381.1"/>
    </source>
</evidence>
<dbReference type="STRING" id="1806892.AZH43_14825"/>
<dbReference type="Pfam" id="PF13622">
    <property type="entry name" value="4HBT_3"/>
    <property type="match status" value="1"/>
</dbReference>
<feature type="domain" description="Acyl-CoA thioesterase-like N-terminal HotDog" evidence="1">
    <location>
        <begin position="31"/>
        <end position="112"/>
    </location>
</feature>
<name>A0A151Y001_9GAMM</name>
<dbReference type="InterPro" id="IPR049449">
    <property type="entry name" value="TesB_ACOT8-like_N"/>
</dbReference>
<sequence length="267" mass="29950">MTAYYQLIRRETDAQGTVEAHYRSTSLAQGAWNEHEQHMAPATGIICAELDQFSPRNDMRIGRISLDILGLIPAGEFKIVTKVIRPGKTIELIESEMSAQGKTCITARTWRMLTQNSQSVHGLEDRPVEGPEQAPVWEGIRQWPGGYIQSIEARSHERRAGQGIIWLSTPHEMIDGEASSDFVRLMGLVDTANGIVPRQDWPFKWGFPNLDLQIHLHRIPQGQWLGLQTVQQYGDDGIGLTSSVLHDVNGPFGRSEQILTLRQFGES</sequence>